<dbReference type="GO" id="GO:0005576">
    <property type="term" value="C:extracellular region"/>
    <property type="evidence" value="ECO:0007669"/>
    <property type="project" value="UniProtKB-SubCell"/>
</dbReference>
<dbReference type="GeneID" id="113502986"/>
<name>A0A7E5WIM9_TRINI</name>
<organism evidence="6 7">
    <name type="scientific">Trichoplusia ni</name>
    <name type="common">Cabbage looper</name>
    <dbReference type="NCBI Taxonomy" id="7111"/>
    <lineage>
        <taxon>Eukaryota</taxon>
        <taxon>Metazoa</taxon>
        <taxon>Ecdysozoa</taxon>
        <taxon>Arthropoda</taxon>
        <taxon>Hexapoda</taxon>
        <taxon>Insecta</taxon>
        <taxon>Pterygota</taxon>
        <taxon>Neoptera</taxon>
        <taxon>Endopterygota</taxon>
        <taxon>Lepidoptera</taxon>
        <taxon>Glossata</taxon>
        <taxon>Ditrysia</taxon>
        <taxon>Noctuoidea</taxon>
        <taxon>Noctuidae</taxon>
        <taxon>Plusiinae</taxon>
        <taxon>Trichoplusia</taxon>
    </lineage>
</organism>
<comment type="similarity">
    <text evidence="2">Belongs to the NPC2 family.</text>
</comment>
<dbReference type="InParanoid" id="A0A7E5WIM9"/>
<keyword evidence="6" id="KW-1185">Reference proteome</keyword>
<dbReference type="Pfam" id="PF02221">
    <property type="entry name" value="E1_DerP2_DerF2"/>
    <property type="match status" value="1"/>
</dbReference>
<proteinExistence type="inferred from homology"/>
<dbReference type="KEGG" id="tnl:113502986"/>
<feature type="domain" description="MD-2-related lipid-recognition" evidence="5">
    <location>
        <begin position="20"/>
        <end position="151"/>
    </location>
</feature>
<reference evidence="7" key="1">
    <citation type="submission" date="2025-08" db="UniProtKB">
        <authorList>
            <consortium name="RefSeq"/>
        </authorList>
    </citation>
    <scope>IDENTIFICATION</scope>
</reference>
<keyword evidence="3" id="KW-0964">Secreted</keyword>
<dbReference type="SUPFAM" id="SSF81296">
    <property type="entry name" value="E set domains"/>
    <property type="match status" value="1"/>
</dbReference>
<gene>
    <name evidence="7" type="primary">LOC113502986</name>
</gene>
<sequence length="167" mass="18383">MLRFVALFCVVALVNGQTTPVDLCTANSGLLPMNTYIEGCDSLPCDLPQLQDAEINIIFRAPWTINRMRTLATAHLPGMVALPYPLQANSETCNFLTSTKCPVKKDEIVQYALKMFIQPSFPVGVESTIEFRINDVDRNSSVVCIRVPVRIVGPVNSGVRDNNVNIA</sequence>
<evidence type="ECO:0000259" key="5">
    <source>
        <dbReference type="Pfam" id="PF02221"/>
    </source>
</evidence>
<dbReference type="InterPro" id="IPR014756">
    <property type="entry name" value="Ig_E-set"/>
</dbReference>
<dbReference type="Proteomes" id="UP000322000">
    <property type="component" value="Chromosome 18"/>
</dbReference>
<evidence type="ECO:0000256" key="3">
    <source>
        <dbReference type="ARBA" id="ARBA00022525"/>
    </source>
</evidence>
<feature type="chain" id="PRO_5028871536" evidence="4">
    <location>
        <begin position="17"/>
        <end position="167"/>
    </location>
</feature>
<protein>
    <submittedName>
        <fullName evidence="7">NPC intracellular cholesterol transporter 2-like</fullName>
    </submittedName>
</protein>
<dbReference type="AlphaFoldDB" id="A0A7E5WIM9"/>
<evidence type="ECO:0000313" key="6">
    <source>
        <dbReference type="Proteomes" id="UP000322000"/>
    </source>
</evidence>
<dbReference type="FunFam" id="2.60.40.770:FF:000001">
    <property type="entry name" value="NPC intracellular cholesterol transporter 2"/>
    <property type="match status" value="1"/>
</dbReference>
<dbReference type="OrthoDB" id="6489092at2759"/>
<evidence type="ECO:0000256" key="2">
    <source>
        <dbReference type="ARBA" id="ARBA00006370"/>
    </source>
</evidence>
<evidence type="ECO:0000313" key="7">
    <source>
        <dbReference type="RefSeq" id="XP_026740568.1"/>
    </source>
</evidence>
<dbReference type="FunCoup" id="A0A7E5WIM9">
    <property type="interactions" value="116"/>
</dbReference>
<evidence type="ECO:0000256" key="1">
    <source>
        <dbReference type="ARBA" id="ARBA00004613"/>
    </source>
</evidence>
<evidence type="ECO:0000256" key="4">
    <source>
        <dbReference type="SAM" id="SignalP"/>
    </source>
</evidence>
<dbReference type="RefSeq" id="XP_026740568.1">
    <property type="nucleotide sequence ID" value="XM_026884767.1"/>
</dbReference>
<accession>A0A7E5WIM9</accession>
<dbReference type="InterPro" id="IPR003172">
    <property type="entry name" value="ML_dom"/>
</dbReference>
<dbReference type="Gene3D" id="2.60.40.770">
    <property type="match status" value="1"/>
</dbReference>
<feature type="signal peptide" evidence="4">
    <location>
        <begin position="1"/>
        <end position="16"/>
    </location>
</feature>
<comment type="subcellular location">
    <subcellularLocation>
        <location evidence="1">Secreted</location>
    </subcellularLocation>
</comment>
<keyword evidence="4" id="KW-0732">Signal</keyword>